<dbReference type="InterPro" id="IPR011009">
    <property type="entry name" value="Kinase-like_dom_sf"/>
</dbReference>
<proteinExistence type="predicted"/>
<evidence type="ECO:0000313" key="3">
    <source>
        <dbReference type="Proteomes" id="UP000663841"/>
    </source>
</evidence>
<dbReference type="EMBL" id="CAJMWW010000090">
    <property type="protein sequence ID" value="CAE6438163.1"/>
    <property type="molecule type" value="Genomic_DNA"/>
</dbReference>
<dbReference type="PROSITE" id="PS50011">
    <property type="entry name" value="PROTEIN_KINASE_DOM"/>
    <property type="match status" value="1"/>
</dbReference>
<gene>
    <name evidence="2" type="ORF">RDB_LOCUS88182</name>
</gene>
<sequence length="77" mass="8288">MSSPLTLFNVLVSSDGVAKLSNFDFSIMSGASNLVFSESSNSRVGSLRWTVPEMLLEGSPKRTIQSDVYALGMTLLV</sequence>
<dbReference type="Gene3D" id="1.10.510.10">
    <property type="entry name" value="Transferase(Phosphotransferase) domain 1"/>
    <property type="match status" value="1"/>
</dbReference>
<dbReference type="Pfam" id="PF07714">
    <property type="entry name" value="PK_Tyr_Ser-Thr"/>
    <property type="match status" value="1"/>
</dbReference>
<dbReference type="InterPro" id="IPR001245">
    <property type="entry name" value="Ser-Thr/Tyr_kinase_cat_dom"/>
</dbReference>
<accession>A0A8H2XYB6</accession>
<organism evidence="2 3">
    <name type="scientific">Rhizoctonia solani</name>
    <dbReference type="NCBI Taxonomy" id="456999"/>
    <lineage>
        <taxon>Eukaryota</taxon>
        <taxon>Fungi</taxon>
        <taxon>Dikarya</taxon>
        <taxon>Basidiomycota</taxon>
        <taxon>Agaricomycotina</taxon>
        <taxon>Agaricomycetes</taxon>
        <taxon>Cantharellales</taxon>
        <taxon>Ceratobasidiaceae</taxon>
        <taxon>Rhizoctonia</taxon>
    </lineage>
</organism>
<evidence type="ECO:0000313" key="2">
    <source>
        <dbReference type="EMBL" id="CAE6438163.1"/>
    </source>
</evidence>
<comment type="caution">
    <text evidence="2">The sequence shown here is derived from an EMBL/GenBank/DDBJ whole genome shotgun (WGS) entry which is preliminary data.</text>
</comment>
<dbReference type="GO" id="GO:0004672">
    <property type="term" value="F:protein kinase activity"/>
    <property type="evidence" value="ECO:0007669"/>
    <property type="project" value="InterPro"/>
</dbReference>
<dbReference type="GO" id="GO:0005524">
    <property type="term" value="F:ATP binding"/>
    <property type="evidence" value="ECO:0007669"/>
    <property type="project" value="InterPro"/>
</dbReference>
<evidence type="ECO:0000259" key="1">
    <source>
        <dbReference type="PROSITE" id="PS50011"/>
    </source>
</evidence>
<dbReference type="AlphaFoldDB" id="A0A8H2XYB6"/>
<dbReference type="InterPro" id="IPR000719">
    <property type="entry name" value="Prot_kinase_dom"/>
</dbReference>
<reference evidence="2" key="1">
    <citation type="submission" date="2021-01" db="EMBL/GenBank/DDBJ databases">
        <authorList>
            <person name="Kaushik A."/>
        </authorList>
    </citation>
    <scope>NUCLEOTIDE SEQUENCE</scope>
    <source>
        <strain evidence="2">AG3-T5</strain>
    </source>
</reference>
<dbReference type="Proteomes" id="UP000663841">
    <property type="component" value="Unassembled WGS sequence"/>
</dbReference>
<protein>
    <recommendedName>
        <fullName evidence="1">Protein kinase domain-containing protein</fullName>
    </recommendedName>
</protein>
<dbReference type="SUPFAM" id="SSF56112">
    <property type="entry name" value="Protein kinase-like (PK-like)"/>
    <property type="match status" value="1"/>
</dbReference>
<name>A0A8H2XYB6_9AGAM</name>
<feature type="domain" description="Protein kinase" evidence="1">
    <location>
        <begin position="1"/>
        <end position="77"/>
    </location>
</feature>